<dbReference type="Gene3D" id="1.10.357.10">
    <property type="entry name" value="Tetracycline Repressor, domain 2"/>
    <property type="match status" value="1"/>
</dbReference>
<feature type="region of interest" description="Disordered" evidence="3">
    <location>
        <begin position="1"/>
        <end position="22"/>
    </location>
</feature>
<evidence type="ECO:0000256" key="3">
    <source>
        <dbReference type="SAM" id="MobiDB-lite"/>
    </source>
</evidence>
<organism evidence="5 6">
    <name type="scientific">Nocardia jiangsuensis</name>
    <dbReference type="NCBI Taxonomy" id="1691563"/>
    <lineage>
        <taxon>Bacteria</taxon>
        <taxon>Bacillati</taxon>
        <taxon>Actinomycetota</taxon>
        <taxon>Actinomycetes</taxon>
        <taxon>Mycobacteriales</taxon>
        <taxon>Nocardiaceae</taxon>
        <taxon>Nocardia</taxon>
    </lineage>
</organism>
<dbReference type="Pfam" id="PF00440">
    <property type="entry name" value="TetR_N"/>
    <property type="match status" value="1"/>
</dbReference>
<dbReference type="EMBL" id="JBHSAX010000014">
    <property type="protein sequence ID" value="MFC3963342.1"/>
    <property type="molecule type" value="Genomic_DNA"/>
</dbReference>
<dbReference type="InterPro" id="IPR001647">
    <property type="entry name" value="HTH_TetR"/>
</dbReference>
<dbReference type="RefSeq" id="WP_378613084.1">
    <property type="nucleotide sequence ID" value="NZ_JBHSAX010000014.1"/>
</dbReference>
<name>A0ABV8DTC4_9NOCA</name>
<proteinExistence type="predicted"/>
<feature type="domain" description="HTH tetR-type" evidence="4">
    <location>
        <begin position="19"/>
        <end position="79"/>
    </location>
</feature>
<feature type="compositionally biased region" description="Basic residues" evidence="3">
    <location>
        <begin position="9"/>
        <end position="22"/>
    </location>
</feature>
<keyword evidence="1 2" id="KW-0238">DNA-binding</keyword>
<dbReference type="SUPFAM" id="SSF46689">
    <property type="entry name" value="Homeodomain-like"/>
    <property type="match status" value="1"/>
</dbReference>
<evidence type="ECO:0000313" key="5">
    <source>
        <dbReference type="EMBL" id="MFC3963342.1"/>
    </source>
</evidence>
<protein>
    <submittedName>
        <fullName evidence="5">TetR/AcrR family transcriptional regulator</fullName>
    </submittedName>
</protein>
<sequence>MGSESAVRPRQRAQHLGPQRRRPQVLDTALTLAVSEGLSAVTMASIADRMRVTRPVVYACFADRVQLIDALRRREENYLIHDLLATLPGRDLGTDETAVVTSFRTLLQLTAARPESWRFLAETPDPVISEEFGRGRRIAVNRCTALLRGSMLGWGTTAADRKLPVLVDQWLAAGEGAVQTLMAGNADWTPEDLGDFVGGQVFRMLRDA</sequence>
<keyword evidence="6" id="KW-1185">Reference proteome</keyword>
<feature type="DNA-binding region" description="H-T-H motif" evidence="2">
    <location>
        <begin position="42"/>
        <end position="61"/>
    </location>
</feature>
<dbReference type="Proteomes" id="UP001595696">
    <property type="component" value="Unassembled WGS sequence"/>
</dbReference>
<dbReference type="InterPro" id="IPR009057">
    <property type="entry name" value="Homeodomain-like_sf"/>
</dbReference>
<dbReference type="PROSITE" id="PS50977">
    <property type="entry name" value="HTH_TETR_2"/>
    <property type="match status" value="1"/>
</dbReference>
<gene>
    <name evidence="5" type="ORF">ACFO0B_15225</name>
</gene>
<comment type="caution">
    <text evidence="5">The sequence shown here is derived from an EMBL/GenBank/DDBJ whole genome shotgun (WGS) entry which is preliminary data.</text>
</comment>
<evidence type="ECO:0000256" key="2">
    <source>
        <dbReference type="PROSITE-ProRule" id="PRU00335"/>
    </source>
</evidence>
<accession>A0ABV8DTC4</accession>
<evidence type="ECO:0000313" key="6">
    <source>
        <dbReference type="Proteomes" id="UP001595696"/>
    </source>
</evidence>
<reference evidence="6" key="1">
    <citation type="journal article" date="2019" name="Int. J. Syst. Evol. Microbiol.">
        <title>The Global Catalogue of Microorganisms (GCM) 10K type strain sequencing project: providing services to taxonomists for standard genome sequencing and annotation.</title>
        <authorList>
            <consortium name="The Broad Institute Genomics Platform"/>
            <consortium name="The Broad Institute Genome Sequencing Center for Infectious Disease"/>
            <person name="Wu L."/>
            <person name="Ma J."/>
        </authorList>
    </citation>
    <scope>NUCLEOTIDE SEQUENCE [LARGE SCALE GENOMIC DNA]</scope>
    <source>
        <strain evidence="6">CGMCC 4.7330</strain>
    </source>
</reference>
<evidence type="ECO:0000256" key="1">
    <source>
        <dbReference type="ARBA" id="ARBA00023125"/>
    </source>
</evidence>
<evidence type="ECO:0000259" key="4">
    <source>
        <dbReference type="PROSITE" id="PS50977"/>
    </source>
</evidence>